<dbReference type="CDD" id="cd02440">
    <property type="entry name" value="AdoMet_MTases"/>
    <property type="match status" value="1"/>
</dbReference>
<dbReference type="PANTHER" id="PTHR43591:SF24">
    <property type="entry name" value="2-METHOXY-6-POLYPRENYL-1,4-BENZOQUINOL METHYLASE, MITOCHONDRIAL"/>
    <property type="match status" value="1"/>
</dbReference>
<dbReference type="GO" id="GO:0032259">
    <property type="term" value="P:methylation"/>
    <property type="evidence" value="ECO:0007669"/>
    <property type="project" value="UniProtKB-KW"/>
</dbReference>
<proteinExistence type="predicted"/>
<evidence type="ECO:0000259" key="1">
    <source>
        <dbReference type="Pfam" id="PF13649"/>
    </source>
</evidence>
<name>A0AA88C2G5_9BURK</name>
<dbReference type="InterPro" id="IPR029063">
    <property type="entry name" value="SAM-dependent_MTases_sf"/>
</dbReference>
<dbReference type="Pfam" id="PF13649">
    <property type="entry name" value="Methyltransf_25"/>
    <property type="match status" value="1"/>
</dbReference>
<evidence type="ECO:0000313" key="2">
    <source>
        <dbReference type="EMBL" id="GGY37086.1"/>
    </source>
</evidence>
<reference evidence="2" key="1">
    <citation type="journal article" date="2014" name="Int. J. Syst. Evol. Microbiol.">
        <title>Complete genome sequence of Corynebacterium casei LMG S-19264T (=DSM 44701T), isolated from a smear-ripened cheese.</title>
        <authorList>
            <consortium name="US DOE Joint Genome Institute (JGI-PGF)"/>
            <person name="Walter F."/>
            <person name="Albersmeier A."/>
            <person name="Kalinowski J."/>
            <person name="Ruckert C."/>
        </authorList>
    </citation>
    <scope>NUCLEOTIDE SEQUENCE</scope>
    <source>
        <strain evidence="2">KCTC 12343</strain>
    </source>
</reference>
<comment type="caution">
    <text evidence="2">The sequence shown here is derived from an EMBL/GenBank/DDBJ whole genome shotgun (WGS) entry which is preliminary data.</text>
</comment>
<dbReference type="AlphaFoldDB" id="A0AA88C2G5"/>
<keyword evidence="2" id="KW-0489">Methyltransferase</keyword>
<organism evidence="2 3">
    <name type="scientific">Pseudoduganella albidiflava</name>
    <dbReference type="NCBI Taxonomy" id="321983"/>
    <lineage>
        <taxon>Bacteria</taxon>
        <taxon>Pseudomonadati</taxon>
        <taxon>Pseudomonadota</taxon>
        <taxon>Betaproteobacteria</taxon>
        <taxon>Burkholderiales</taxon>
        <taxon>Oxalobacteraceae</taxon>
        <taxon>Telluria group</taxon>
        <taxon>Pseudoduganella</taxon>
    </lineage>
</organism>
<dbReference type="InterPro" id="IPR041698">
    <property type="entry name" value="Methyltransf_25"/>
</dbReference>
<dbReference type="Proteomes" id="UP000628442">
    <property type="component" value="Unassembled WGS sequence"/>
</dbReference>
<dbReference type="SUPFAM" id="SSF53335">
    <property type="entry name" value="S-adenosyl-L-methionine-dependent methyltransferases"/>
    <property type="match status" value="1"/>
</dbReference>
<reference evidence="2" key="2">
    <citation type="submission" date="2022-12" db="EMBL/GenBank/DDBJ databases">
        <authorList>
            <person name="Sun Q."/>
            <person name="Kim S."/>
        </authorList>
    </citation>
    <scope>NUCLEOTIDE SEQUENCE</scope>
    <source>
        <strain evidence="2">KCTC 12343</strain>
    </source>
</reference>
<gene>
    <name evidence="2" type="ORF">GCM10007387_19290</name>
</gene>
<feature type="domain" description="Methyltransferase" evidence="1">
    <location>
        <begin position="95"/>
        <end position="187"/>
    </location>
</feature>
<evidence type="ECO:0000313" key="3">
    <source>
        <dbReference type="Proteomes" id="UP000628442"/>
    </source>
</evidence>
<dbReference type="Gene3D" id="3.40.50.150">
    <property type="entry name" value="Vaccinia Virus protein VP39"/>
    <property type="match status" value="1"/>
</dbReference>
<dbReference type="EMBL" id="BMWV01000003">
    <property type="protein sequence ID" value="GGY37086.1"/>
    <property type="molecule type" value="Genomic_DNA"/>
</dbReference>
<accession>A0AA88C2G5</accession>
<sequence>MADIVTGDIGACGAAATRGGPEALIMVPPLRCAIHAANWPASANRYPRNAMMPTTDARFAGTLPYHYERLLVPMLFEPYALDLVRRAAGLAPAQVLEIAAGTGIVTRHLAAALPAAHIVATDLNPDMLAVAQSAVAAPLVTWRQADAMALPFGDGTFDLALCQFGVMFFPDKPAAFAQVRRVLRPGGRFLFNVWDALDTNELASVLQAAMDTCFPGDPPRFFTRTPHGYHDRAAIAGDLALAGFARPSIDTVALPANAPGARAVAEGFCQGTPLRAEIEARGGDVIAVTAAAADHLERHFGAGEFRAGLQAHVISALAA</sequence>
<dbReference type="PANTHER" id="PTHR43591">
    <property type="entry name" value="METHYLTRANSFERASE"/>
    <property type="match status" value="1"/>
</dbReference>
<protein>
    <submittedName>
        <fullName evidence="2">SAM-dependent methyltransferase</fullName>
    </submittedName>
</protein>
<dbReference type="GO" id="GO:0008168">
    <property type="term" value="F:methyltransferase activity"/>
    <property type="evidence" value="ECO:0007669"/>
    <property type="project" value="UniProtKB-KW"/>
</dbReference>
<keyword evidence="2" id="KW-0808">Transferase</keyword>